<protein>
    <submittedName>
        <fullName evidence="1">Uncharacterized protein</fullName>
    </submittedName>
</protein>
<accession>A0A068UAK3</accession>
<evidence type="ECO:0000313" key="2">
    <source>
        <dbReference type="Proteomes" id="UP000295252"/>
    </source>
</evidence>
<keyword evidence="2" id="KW-1185">Reference proteome</keyword>
<reference evidence="2" key="1">
    <citation type="journal article" date="2014" name="Science">
        <title>The coffee genome provides insight into the convergent evolution of caffeine biosynthesis.</title>
        <authorList>
            <person name="Denoeud F."/>
            <person name="Carretero-Paulet L."/>
            <person name="Dereeper A."/>
            <person name="Droc G."/>
            <person name="Guyot R."/>
            <person name="Pietrella M."/>
            <person name="Zheng C."/>
            <person name="Alberti A."/>
            <person name="Anthony F."/>
            <person name="Aprea G."/>
            <person name="Aury J.M."/>
            <person name="Bento P."/>
            <person name="Bernard M."/>
            <person name="Bocs S."/>
            <person name="Campa C."/>
            <person name="Cenci A."/>
            <person name="Combes M.C."/>
            <person name="Crouzillat D."/>
            <person name="Da Silva C."/>
            <person name="Daddiego L."/>
            <person name="De Bellis F."/>
            <person name="Dussert S."/>
            <person name="Garsmeur O."/>
            <person name="Gayraud T."/>
            <person name="Guignon V."/>
            <person name="Jahn K."/>
            <person name="Jamilloux V."/>
            <person name="Joet T."/>
            <person name="Labadie K."/>
            <person name="Lan T."/>
            <person name="Leclercq J."/>
            <person name="Lepelley M."/>
            <person name="Leroy T."/>
            <person name="Li L.T."/>
            <person name="Librado P."/>
            <person name="Lopez L."/>
            <person name="Munoz A."/>
            <person name="Noel B."/>
            <person name="Pallavicini A."/>
            <person name="Perrotta G."/>
            <person name="Poncet V."/>
            <person name="Pot D."/>
            <person name="Priyono X."/>
            <person name="Rigoreau M."/>
            <person name="Rouard M."/>
            <person name="Rozas J."/>
            <person name="Tranchant-Dubreuil C."/>
            <person name="VanBuren R."/>
            <person name="Zhang Q."/>
            <person name="Andrade A.C."/>
            <person name="Argout X."/>
            <person name="Bertrand B."/>
            <person name="de Kochko A."/>
            <person name="Graziosi G."/>
            <person name="Henry R.J."/>
            <person name="Jayarama X."/>
            <person name="Ming R."/>
            <person name="Nagai C."/>
            <person name="Rounsley S."/>
            <person name="Sankoff D."/>
            <person name="Giuliano G."/>
            <person name="Albert V.A."/>
            <person name="Wincker P."/>
            <person name="Lashermes P."/>
        </authorList>
    </citation>
    <scope>NUCLEOTIDE SEQUENCE [LARGE SCALE GENOMIC DNA]</scope>
    <source>
        <strain evidence="2">cv. DH200-94</strain>
    </source>
</reference>
<evidence type="ECO:0000313" key="1">
    <source>
        <dbReference type="EMBL" id="CDP05526.1"/>
    </source>
</evidence>
<organism evidence="1 2">
    <name type="scientific">Coffea canephora</name>
    <name type="common">Robusta coffee</name>
    <dbReference type="NCBI Taxonomy" id="49390"/>
    <lineage>
        <taxon>Eukaryota</taxon>
        <taxon>Viridiplantae</taxon>
        <taxon>Streptophyta</taxon>
        <taxon>Embryophyta</taxon>
        <taxon>Tracheophyta</taxon>
        <taxon>Spermatophyta</taxon>
        <taxon>Magnoliopsida</taxon>
        <taxon>eudicotyledons</taxon>
        <taxon>Gunneridae</taxon>
        <taxon>Pentapetalae</taxon>
        <taxon>asterids</taxon>
        <taxon>lamiids</taxon>
        <taxon>Gentianales</taxon>
        <taxon>Rubiaceae</taxon>
        <taxon>Ixoroideae</taxon>
        <taxon>Gardenieae complex</taxon>
        <taxon>Bertiereae - Coffeeae clade</taxon>
        <taxon>Coffeeae</taxon>
        <taxon>Coffea</taxon>
    </lineage>
</organism>
<dbReference type="EMBL" id="HG739100">
    <property type="protein sequence ID" value="CDP05526.1"/>
    <property type="molecule type" value="Genomic_DNA"/>
</dbReference>
<dbReference type="InParanoid" id="A0A068UAK3"/>
<name>A0A068UAK3_COFCA</name>
<proteinExistence type="predicted"/>
<gene>
    <name evidence="1" type="ORF">GSCOC_T00020628001</name>
</gene>
<dbReference type="AlphaFoldDB" id="A0A068UAK3"/>
<sequence length="19" mass="2403">MLAYYLALTWSFRFINKKH</sequence>
<dbReference type="Proteomes" id="UP000295252">
    <property type="component" value="Chromosome III"/>
</dbReference>
<dbReference type="Gramene" id="CDP05526">
    <property type="protein sequence ID" value="CDP05526"/>
    <property type="gene ID" value="GSCOC_T00020628001"/>
</dbReference>